<evidence type="ECO:0000313" key="8">
    <source>
        <dbReference type="EMBL" id="MDR7150659.1"/>
    </source>
</evidence>
<dbReference type="GO" id="GO:0003677">
    <property type="term" value="F:DNA binding"/>
    <property type="evidence" value="ECO:0007669"/>
    <property type="project" value="UniProtKB-KW"/>
</dbReference>
<name>A0ABU1WN74_9BURK</name>
<keyword evidence="2" id="KW-0902">Two-component regulatory system</keyword>
<dbReference type="PANTHER" id="PTHR48111">
    <property type="entry name" value="REGULATOR OF RPOS"/>
    <property type="match status" value="1"/>
</dbReference>
<dbReference type="PANTHER" id="PTHR48111:SF1">
    <property type="entry name" value="TWO-COMPONENT RESPONSE REGULATOR ORR33"/>
    <property type="match status" value="1"/>
</dbReference>
<dbReference type="PROSITE" id="PS50110">
    <property type="entry name" value="RESPONSE_REGULATORY"/>
    <property type="match status" value="1"/>
</dbReference>
<dbReference type="Gene3D" id="3.40.50.2300">
    <property type="match status" value="1"/>
</dbReference>
<dbReference type="InterPro" id="IPR011006">
    <property type="entry name" value="CheY-like_superfamily"/>
</dbReference>
<keyword evidence="9" id="KW-1185">Reference proteome</keyword>
<keyword evidence="4 8" id="KW-0238">DNA-binding</keyword>
<feature type="domain" description="Response regulatory" evidence="7">
    <location>
        <begin position="22"/>
        <end position="138"/>
    </location>
</feature>
<evidence type="ECO:0000256" key="5">
    <source>
        <dbReference type="ARBA" id="ARBA00023163"/>
    </source>
</evidence>
<evidence type="ECO:0000256" key="4">
    <source>
        <dbReference type="ARBA" id="ARBA00023125"/>
    </source>
</evidence>
<evidence type="ECO:0000256" key="1">
    <source>
        <dbReference type="ARBA" id="ARBA00022553"/>
    </source>
</evidence>
<keyword evidence="1 6" id="KW-0597">Phosphoprotein</keyword>
<keyword evidence="3" id="KW-0805">Transcription regulation</keyword>
<dbReference type="Pfam" id="PF00072">
    <property type="entry name" value="Response_reg"/>
    <property type="match status" value="1"/>
</dbReference>
<dbReference type="InterPro" id="IPR039420">
    <property type="entry name" value="WalR-like"/>
</dbReference>
<evidence type="ECO:0000259" key="7">
    <source>
        <dbReference type="PROSITE" id="PS50110"/>
    </source>
</evidence>
<proteinExistence type="predicted"/>
<dbReference type="Proteomes" id="UP001265700">
    <property type="component" value="Unassembled WGS sequence"/>
</dbReference>
<evidence type="ECO:0000256" key="3">
    <source>
        <dbReference type="ARBA" id="ARBA00023015"/>
    </source>
</evidence>
<dbReference type="SUPFAM" id="SSF52172">
    <property type="entry name" value="CheY-like"/>
    <property type="match status" value="1"/>
</dbReference>
<evidence type="ECO:0000256" key="2">
    <source>
        <dbReference type="ARBA" id="ARBA00023012"/>
    </source>
</evidence>
<protein>
    <submittedName>
        <fullName evidence="8">DNA-binding response OmpR family regulator</fullName>
    </submittedName>
</protein>
<dbReference type="EMBL" id="JAVDWU010000005">
    <property type="protein sequence ID" value="MDR7150659.1"/>
    <property type="molecule type" value="Genomic_DNA"/>
</dbReference>
<dbReference type="InterPro" id="IPR001789">
    <property type="entry name" value="Sig_transdc_resp-reg_receiver"/>
</dbReference>
<sequence>MNTMPHVSECRDSPPSRSHALRVLISDQEADAAEILAMVMSLEGHTVAVARNADEALQLTDLLRPDVTILDIGMPGLDGKKVAQRIRQAPWGASNLIVALTGFGEAVDGVCARGSDFDDQFTKPMAPSQLLCRIAAWRHIQCRSTR</sequence>
<gene>
    <name evidence="8" type="ORF">J2W49_002622</name>
</gene>
<organism evidence="8 9">
    <name type="scientific">Hydrogenophaga palleronii</name>
    <dbReference type="NCBI Taxonomy" id="65655"/>
    <lineage>
        <taxon>Bacteria</taxon>
        <taxon>Pseudomonadati</taxon>
        <taxon>Pseudomonadota</taxon>
        <taxon>Betaproteobacteria</taxon>
        <taxon>Burkholderiales</taxon>
        <taxon>Comamonadaceae</taxon>
        <taxon>Hydrogenophaga</taxon>
    </lineage>
</organism>
<dbReference type="RefSeq" id="WP_310316537.1">
    <property type="nucleotide sequence ID" value="NZ_JAVDWU010000005.1"/>
</dbReference>
<dbReference type="SMART" id="SM00448">
    <property type="entry name" value="REC"/>
    <property type="match status" value="1"/>
</dbReference>
<reference evidence="8 9" key="1">
    <citation type="submission" date="2023-07" db="EMBL/GenBank/DDBJ databases">
        <title>Sorghum-associated microbial communities from plants grown in Nebraska, USA.</title>
        <authorList>
            <person name="Schachtman D."/>
        </authorList>
    </citation>
    <scope>NUCLEOTIDE SEQUENCE [LARGE SCALE GENOMIC DNA]</scope>
    <source>
        <strain evidence="8 9">4249</strain>
    </source>
</reference>
<keyword evidence="5" id="KW-0804">Transcription</keyword>
<feature type="modified residue" description="4-aspartylphosphate" evidence="6">
    <location>
        <position position="71"/>
    </location>
</feature>
<comment type="caution">
    <text evidence="8">The sequence shown here is derived from an EMBL/GenBank/DDBJ whole genome shotgun (WGS) entry which is preliminary data.</text>
</comment>
<accession>A0ABU1WN74</accession>
<evidence type="ECO:0000256" key="6">
    <source>
        <dbReference type="PROSITE-ProRule" id="PRU00169"/>
    </source>
</evidence>
<evidence type="ECO:0000313" key="9">
    <source>
        <dbReference type="Proteomes" id="UP001265700"/>
    </source>
</evidence>